<dbReference type="CDD" id="cd02440">
    <property type="entry name" value="AdoMet_MTases"/>
    <property type="match status" value="1"/>
</dbReference>
<evidence type="ECO:0008006" key="3">
    <source>
        <dbReference type="Google" id="ProtNLM"/>
    </source>
</evidence>
<protein>
    <recommendedName>
        <fullName evidence="3">Methyltransferase type 11</fullName>
    </recommendedName>
</protein>
<dbReference type="Gene3D" id="3.40.50.150">
    <property type="entry name" value="Vaccinia Virus protein VP39"/>
    <property type="match status" value="1"/>
</dbReference>
<gene>
    <name evidence="1" type="ORF">UX80_C0002G0054</name>
</gene>
<dbReference type="EMBL" id="LCNO01000002">
    <property type="protein sequence ID" value="KKU58519.1"/>
    <property type="molecule type" value="Genomic_DNA"/>
</dbReference>
<dbReference type="STRING" id="1618358.UX80_C0002G0054"/>
<organism evidence="1 2">
    <name type="scientific">Candidatus Amesbacteria bacterium GW2011_GWA2_47_11b</name>
    <dbReference type="NCBI Taxonomy" id="1618358"/>
    <lineage>
        <taxon>Bacteria</taxon>
        <taxon>Candidatus Amesiibacteriota</taxon>
    </lineage>
</organism>
<accession>A0A0G1RME2</accession>
<evidence type="ECO:0000313" key="2">
    <source>
        <dbReference type="Proteomes" id="UP000034307"/>
    </source>
</evidence>
<dbReference type="Proteomes" id="UP000034307">
    <property type="component" value="Unassembled WGS sequence"/>
</dbReference>
<dbReference type="Pfam" id="PF13489">
    <property type="entry name" value="Methyltransf_23"/>
    <property type="match status" value="1"/>
</dbReference>
<comment type="caution">
    <text evidence="1">The sequence shown here is derived from an EMBL/GenBank/DDBJ whole genome shotgun (WGS) entry which is preliminary data.</text>
</comment>
<dbReference type="InterPro" id="IPR029063">
    <property type="entry name" value="SAM-dependent_MTases_sf"/>
</dbReference>
<name>A0A0G1RME2_9BACT</name>
<dbReference type="SUPFAM" id="SSF53335">
    <property type="entry name" value="S-adenosyl-L-methionine-dependent methyltransferases"/>
    <property type="match status" value="1"/>
</dbReference>
<sequence>MYYSGSRRGNLYPQVFPPLIGRLKYSTSLLDPNGKSVLVIGDSYGWYAKFALECGAKFVHSLDIAAPSPMLSRLFKSYSQYHHTIESILDFRSTKKYDLAVFFEVIEHLPPQTEKFALQVIAKSLKSNGKLLLSTPVKSLLSYFSDPAIFLGHRHYSPKQLTQLLNAAGFYQIDYTRGGFVYSALDLLCLYFVKWILRQPYLYFSPFVDKVNFEYPHPHGTTLFAICAK</sequence>
<reference evidence="1 2" key="1">
    <citation type="journal article" date="2015" name="Nature">
        <title>rRNA introns, odd ribosomes, and small enigmatic genomes across a large radiation of phyla.</title>
        <authorList>
            <person name="Brown C.T."/>
            <person name="Hug L.A."/>
            <person name="Thomas B.C."/>
            <person name="Sharon I."/>
            <person name="Castelle C.J."/>
            <person name="Singh A."/>
            <person name="Wilkins M.J."/>
            <person name="Williams K.H."/>
            <person name="Banfield J.F."/>
        </authorList>
    </citation>
    <scope>NUCLEOTIDE SEQUENCE [LARGE SCALE GENOMIC DNA]</scope>
</reference>
<proteinExistence type="predicted"/>
<dbReference type="AlphaFoldDB" id="A0A0G1RME2"/>
<evidence type="ECO:0000313" key="1">
    <source>
        <dbReference type="EMBL" id="KKU58519.1"/>
    </source>
</evidence>